<keyword evidence="3" id="KW-1185">Reference proteome</keyword>
<protein>
    <submittedName>
        <fullName evidence="2">Uncharacterized protein</fullName>
    </submittedName>
</protein>
<proteinExistence type="predicted"/>
<keyword evidence="1" id="KW-0732">Signal</keyword>
<gene>
    <name evidence="2" type="ORF">CEXT_396561</name>
</gene>
<dbReference type="Proteomes" id="UP001054945">
    <property type="component" value="Unassembled WGS sequence"/>
</dbReference>
<reference evidence="2 3" key="1">
    <citation type="submission" date="2021-06" db="EMBL/GenBank/DDBJ databases">
        <title>Caerostris extrusa draft genome.</title>
        <authorList>
            <person name="Kono N."/>
            <person name="Arakawa K."/>
        </authorList>
    </citation>
    <scope>NUCLEOTIDE SEQUENCE [LARGE SCALE GENOMIC DNA]</scope>
</reference>
<accession>A0AAV4YCH9</accession>
<dbReference type="EMBL" id="BPLR01019227">
    <property type="protein sequence ID" value="GIZ05161.1"/>
    <property type="molecule type" value="Genomic_DNA"/>
</dbReference>
<name>A0AAV4YCH9_CAEEX</name>
<feature type="chain" id="PRO_5043629824" evidence="1">
    <location>
        <begin position="25"/>
        <end position="89"/>
    </location>
</feature>
<evidence type="ECO:0000256" key="1">
    <source>
        <dbReference type="SAM" id="SignalP"/>
    </source>
</evidence>
<organism evidence="2 3">
    <name type="scientific">Caerostris extrusa</name>
    <name type="common">Bark spider</name>
    <name type="synonym">Caerostris bankana</name>
    <dbReference type="NCBI Taxonomy" id="172846"/>
    <lineage>
        <taxon>Eukaryota</taxon>
        <taxon>Metazoa</taxon>
        <taxon>Ecdysozoa</taxon>
        <taxon>Arthropoda</taxon>
        <taxon>Chelicerata</taxon>
        <taxon>Arachnida</taxon>
        <taxon>Araneae</taxon>
        <taxon>Araneomorphae</taxon>
        <taxon>Entelegynae</taxon>
        <taxon>Araneoidea</taxon>
        <taxon>Araneidae</taxon>
        <taxon>Caerostris</taxon>
    </lineage>
</organism>
<evidence type="ECO:0000313" key="2">
    <source>
        <dbReference type="EMBL" id="GIZ05161.1"/>
    </source>
</evidence>
<evidence type="ECO:0000313" key="3">
    <source>
        <dbReference type="Proteomes" id="UP001054945"/>
    </source>
</evidence>
<dbReference type="AlphaFoldDB" id="A0AAV4YCH9"/>
<feature type="signal peptide" evidence="1">
    <location>
        <begin position="1"/>
        <end position="24"/>
    </location>
</feature>
<comment type="caution">
    <text evidence="2">The sequence shown here is derived from an EMBL/GenBank/DDBJ whole genome shotgun (WGS) entry which is preliminary data.</text>
</comment>
<sequence>MSFLGIYFDFFRLQVLYLFPRCYGYPPPSSVRGERGMVDKETIRRLRTTAVSWRNVGHVLWNLSGIDLVFLVRSLRMKEVNLSADHPQE</sequence>